<feature type="domain" description="Serine aminopeptidase S33" evidence="2">
    <location>
        <begin position="192"/>
        <end position="269"/>
    </location>
</feature>
<reference evidence="3 4" key="1">
    <citation type="submission" date="2015-06" db="EMBL/GenBank/DDBJ databases">
        <title>Prevotella sp. 109, sp. nov., a novel member of the family Prevotellaceae isolated from human faeces.</title>
        <authorList>
            <person name="Shkoporov A.N."/>
            <person name="Chaplin A.V."/>
            <person name="Kafarskaia L.I."/>
            <person name="Efimov B.A."/>
        </authorList>
    </citation>
    <scope>NUCLEOTIDE SEQUENCE [LARGE SCALE GENOMIC DNA]</scope>
    <source>
        <strain evidence="3 4">109</strain>
    </source>
</reference>
<dbReference type="InterPro" id="IPR053145">
    <property type="entry name" value="AB_hydrolase_Est10"/>
</dbReference>
<dbReference type="PANTHER" id="PTHR43265:SF1">
    <property type="entry name" value="ESTERASE ESTD"/>
    <property type="match status" value="1"/>
</dbReference>
<sequence>MKTIFTLIVALLATLSAAAQKLDGSWTGKLNVGQATLNIVFNIEKDKDNKLSCTMDSPDQNVKGIPAEIAVSEGAKVKISIPAIMAAFEGEEKDGMLKGTFSQSGMSFPLEMKQGKVERNRPQTPKEPYPYKTEEVTFSNTEDNATLSGTLTYPTGYEKMKKGTVPVVVMVTGSGLQDRNEEIFEHKPFLVIADFLARNGIASLRYDDRGMGKSKGDAANATTENFMKDALAAIEYVRGTKNFGKTGVLGHSEGGCIAFMAAAEGKADFIVSMAGTGVRGDSILMEQNLVLLKMSGYTDKMCSDYAKALRGVYDFIISKKTTGDAKATVDEIVGKAGISLPEPAKDNMAKIIEMNNPWLNYFIAFDPRPSIAKAKCPVMAVNGNSDTQVIASTNIGSIEKLLPKNKKNMVKTYNGLNHLFQHCTTGSVNEYANIEETISPEVLNDIATWINSVK</sequence>
<accession>A0A8E1R1N9</accession>
<keyword evidence="4" id="KW-1185">Reference proteome</keyword>
<gene>
    <name evidence="3" type="ORF">ACU52_00840</name>
</gene>
<dbReference type="PANTHER" id="PTHR43265">
    <property type="entry name" value="ESTERASE ESTD"/>
    <property type="match status" value="1"/>
</dbReference>
<name>A0A8E1R1N9_9BACT</name>
<evidence type="ECO:0000259" key="2">
    <source>
        <dbReference type="Pfam" id="PF12146"/>
    </source>
</evidence>
<dbReference type="Pfam" id="PF12146">
    <property type="entry name" value="Hydrolase_4"/>
    <property type="match status" value="1"/>
</dbReference>
<dbReference type="InterPro" id="IPR022742">
    <property type="entry name" value="Hydrolase_4"/>
</dbReference>
<evidence type="ECO:0000313" key="3">
    <source>
        <dbReference type="EMBL" id="KOO69894.1"/>
    </source>
</evidence>
<feature type="signal peptide" evidence="1">
    <location>
        <begin position="1"/>
        <end position="21"/>
    </location>
</feature>
<keyword evidence="1" id="KW-0732">Signal</keyword>
<protein>
    <recommendedName>
        <fullName evidence="2">Serine aminopeptidase S33 domain-containing protein</fullName>
    </recommendedName>
</protein>
<dbReference type="AlphaFoldDB" id="A0A8E1R1N9"/>
<dbReference type="EMBL" id="LFQU01000001">
    <property type="protein sequence ID" value="KOO69894.1"/>
    <property type="molecule type" value="Genomic_DNA"/>
</dbReference>
<dbReference type="Proteomes" id="UP000036951">
    <property type="component" value="Unassembled WGS sequence"/>
</dbReference>
<dbReference type="SUPFAM" id="SSF53474">
    <property type="entry name" value="alpha/beta-Hydrolases"/>
    <property type="match status" value="1"/>
</dbReference>
<proteinExistence type="predicted"/>
<comment type="caution">
    <text evidence="3">The sequence shown here is derived from an EMBL/GenBank/DDBJ whole genome shotgun (WGS) entry which is preliminary data.</text>
</comment>
<dbReference type="OrthoDB" id="9809549at2"/>
<dbReference type="Gene3D" id="3.40.50.1820">
    <property type="entry name" value="alpha/beta hydrolase"/>
    <property type="match status" value="1"/>
</dbReference>
<organism evidence="3 4">
    <name type="scientific">Xylanibacter rarus</name>
    <dbReference type="NCBI Taxonomy" id="1676614"/>
    <lineage>
        <taxon>Bacteria</taxon>
        <taxon>Pseudomonadati</taxon>
        <taxon>Bacteroidota</taxon>
        <taxon>Bacteroidia</taxon>
        <taxon>Bacteroidales</taxon>
        <taxon>Prevotellaceae</taxon>
        <taxon>Xylanibacter</taxon>
    </lineage>
</organism>
<feature type="chain" id="PRO_5034137462" description="Serine aminopeptidase S33 domain-containing protein" evidence="1">
    <location>
        <begin position="22"/>
        <end position="454"/>
    </location>
</feature>
<evidence type="ECO:0000313" key="4">
    <source>
        <dbReference type="Proteomes" id="UP000036951"/>
    </source>
</evidence>
<dbReference type="InterPro" id="IPR029058">
    <property type="entry name" value="AB_hydrolase_fold"/>
</dbReference>
<evidence type="ECO:0000256" key="1">
    <source>
        <dbReference type="SAM" id="SignalP"/>
    </source>
</evidence>
<dbReference type="GO" id="GO:0052689">
    <property type="term" value="F:carboxylic ester hydrolase activity"/>
    <property type="evidence" value="ECO:0007669"/>
    <property type="project" value="TreeGrafter"/>
</dbReference>